<evidence type="ECO:0000313" key="2">
    <source>
        <dbReference type="EMBL" id="KAF2002641.1"/>
    </source>
</evidence>
<feature type="compositionally biased region" description="Basic and acidic residues" evidence="1">
    <location>
        <begin position="147"/>
        <end position="158"/>
    </location>
</feature>
<name>A0A6A5WR14_9PLEO</name>
<dbReference type="AlphaFoldDB" id="A0A6A5WR14"/>
<gene>
    <name evidence="2" type="ORF">P154DRAFT_130971</name>
</gene>
<proteinExistence type="predicted"/>
<dbReference type="EMBL" id="ML977576">
    <property type="protein sequence ID" value="KAF2002641.1"/>
    <property type="molecule type" value="Genomic_DNA"/>
</dbReference>
<sequence>MITCGTKWWQGTAQVLVTTRDDSGGDGELFNYGRILSILVKVLRLPVLSARDMVSVYASLLVEPRAMSGPQRHSYHLYQEPMTSSTSQPPSYIPPFQPPALCHHPATTPFQQLFPKTCHPTSTTPVSSLQAHLQTIVKPPPPPRSGTEGRRRPDDGAHKISNTSITPPILCYTYASETSSHVYP</sequence>
<evidence type="ECO:0000313" key="3">
    <source>
        <dbReference type="Proteomes" id="UP000799779"/>
    </source>
</evidence>
<feature type="compositionally biased region" description="Polar residues" evidence="1">
    <location>
        <begin position="121"/>
        <end position="133"/>
    </location>
</feature>
<reference evidence="2" key="1">
    <citation type="journal article" date="2020" name="Stud. Mycol.">
        <title>101 Dothideomycetes genomes: a test case for predicting lifestyles and emergence of pathogens.</title>
        <authorList>
            <person name="Haridas S."/>
            <person name="Albert R."/>
            <person name="Binder M."/>
            <person name="Bloem J."/>
            <person name="Labutti K."/>
            <person name="Salamov A."/>
            <person name="Andreopoulos B."/>
            <person name="Baker S."/>
            <person name="Barry K."/>
            <person name="Bills G."/>
            <person name="Bluhm B."/>
            <person name="Cannon C."/>
            <person name="Castanera R."/>
            <person name="Culley D."/>
            <person name="Daum C."/>
            <person name="Ezra D."/>
            <person name="Gonzalez J."/>
            <person name="Henrissat B."/>
            <person name="Kuo A."/>
            <person name="Liang C."/>
            <person name="Lipzen A."/>
            <person name="Lutzoni F."/>
            <person name="Magnuson J."/>
            <person name="Mondo S."/>
            <person name="Nolan M."/>
            <person name="Ohm R."/>
            <person name="Pangilinan J."/>
            <person name="Park H.-J."/>
            <person name="Ramirez L."/>
            <person name="Alfaro M."/>
            <person name="Sun H."/>
            <person name="Tritt A."/>
            <person name="Yoshinaga Y."/>
            <person name="Zwiers L.-H."/>
            <person name="Turgeon B."/>
            <person name="Goodwin S."/>
            <person name="Spatafora J."/>
            <person name="Crous P."/>
            <person name="Grigoriev I."/>
        </authorList>
    </citation>
    <scope>NUCLEOTIDE SEQUENCE</scope>
    <source>
        <strain evidence="2">CBS 123094</strain>
    </source>
</reference>
<keyword evidence="3" id="KW-1185">Reference proteome</keyword>
<feature type="region of interest" description="Disordered" evidence="1">
    <location>
        <begin position="121"/>
        <end position="163"/>
    </location>
</feature>
<accession>A0A6A5WR14</accession>
<organism evidence="2 3">
    <name type="scientific">Amniculicola lignicola CBS 123094</name>
    <dbReference type="NCBI Taxonomy" id="1392246"/>
    <lineage>
        <taxon>Eukaryota</taxon>
        <taxon>Fungi</taxon>
        <taxon>Dikarya</taxon>
        <taxon>Ascomycota</taxon>
        <taxon>Pezizomycotina</taxon>
        <taxon>Dothideomycetes</taxon>
        <taxon>Pleosporomycetidae</taxon>
        <taxon>Pleosporales</taxon>
        <taxon>Amniculicolaceae</taxon>
        <taxon>Amniculicola</taxon>
    </lineage>
</organism>
<protein>
    <submittedName>
        <fullName evidence="2">Uncharacterized protein</fullName>
    </submittedName>
</protein>
<dbReference type="Proteomes" id="UP000799779">
    <property type="component" value="Unassembled WGS sequence"/>
</dbReference>
<evidence type="ECO:0000256" key="1">
    <source>
        <dbReference type="SAM" id="MobiDB-lite"/>
    </source>
</evidence>